<dbReference type="GO" id="GO:0004826">
    <property type="term" value="F:phenylalanine-tRNA ligase activity"/>
    <property type="evidence" value="ECO:0007669"/>
    <property type="project" value="UniProtKB-UniRule"/>
</dbReference>
<feature type="binding site" evidence="15">
    <location>
        <position position="467"/>
    </location>
    <ligand>
        <name>Mg(2+)</name>
        <dbReference type="ChEBI" id="CHEBI:18420"/>
        <note>shared with alpha subunit</note>
    </ligand>
</feature>
<dbReference type="SUPFAM" id="SSF50249">
    <property type="entry name" value="Nucleic acid-binding proteins"/>
    <property type="match status" value="1"/>
</dbReference>
<dbReference type="PANTHER" id="PTHR10947:SF0">
    <property type="entry name" value="PHENYLALANINE--TRNA LIGASE BETA SUBUNIT"/>
    <property type="match status" value="1"/>
</dbReference>
<dbReference type="CDD" id="cd02796">
    <property type="entry name" value="tRNA_bind_bactPheRS"/>
    <property type="match status" value="1"/>
</dbReference>
<protein>
    <recommendedName>
        <fullName evidence="15">Phenylalanine--tRNA ligase beta subunit</fullName>
        <ecNumber evidence="15">6.1.1.20</ecNumber>
    </recommendedName>
    <alternativeName>
        <fullName evidence="15">Phenylalanyl-tRNA synthetase beta subunit</fullName>
        <shortName evidence="15">PheRS</shortName>
    </alternativeName>
</protein>
<dbReference type="InterPro" id="IPR002547">
    <property type="entry name" value="tRNA-bd_dom"/>
</dbReference>
<keyword evidence="5" id="KW-0820">tRNA-binding</keyword>
<evidence type="ECO:0000256" key="14">
    <source>
        <dbReference type="ARBA" id="ARBA00049255"/>
    </source>
</evidence>
<dbReference type="GO" id="GO:0005524">
    <property type="term" value="F:ATP binding"/>
    <property type="evidence" value="ECO:0007669"/>
    <property type="project" value="UniProtKB-UniRule"/>
</dbReference>
<evidence type="ECO:0000256" key="7">
    <source>
        <dbReference type="ARBA" id="ARBA00022723"/>
    </source>
</evidence>
<dbReference type="EMBL" id="RAQZ01000001">
    <property type="protein sequence ID" value="KAA1274504.1"/>
    <property type="molecule type" value="Genomic_DNA"/>
</dbReference>
<evidence type="ECO:0000256" key="3">
    <source>
        <dbReference type="ARBA" id="ARBA00011209"/>
    </source>
</evidence>
<dbReference type="SMART" id="SM00873">
    <property type="entry name" value="B3_4"/>
    <property type="match status" value="1"/>
</dbReference>
<dbReference type="NCBIfam" id="TIGR00472">
    <property type="entry name" value="pheT_bact"/>
    <property type="match status" value="1"/>
</dbReference>
<dbReference type="InterPro" id="IPR004532">
    <property type="entry name" value="Phe-tRNA-ligase_IIc_bsu_bact"/>
</dbReference>
<dbReference type="SUPFAM" id="SSF46955">
    <property type="entry name" value="Putative DNA-binding domain"/>
    <property type="match status" value="1"/>
</dbReference>
<organism evidence="16">
    <name type="scientific">Staphylococcus aureus</name>
    <dbReference type="NCBI Taxonomy" id="1280"/>
    <lineage>
        <taxon>Bacteria</taxon>
        <taxon>Bacillati</taxon>
        <taxon>Bacillota</taxon>
        <taxon>Bacilli</taxon>
        <taxon>Bacillales</taxon>
        <taxon>Staphylococcaceae</taxon>
        <taxon>Staphylococcus</taxon>
    </lineage>
</organism>
<dbReference type="InterPro" id="IPR005146">
    <property type="entry name" value="B3/B4_tRNA-bd"/>
</dbReference>
<evidence type="ECO:0000256" key="6">
    <source>
        <dbReference type="ARBA" id="ARBA00022598"/>
    </source>
</evidence>
<dbReference type="OMA" id="PSPLWMQ"/>
<dbReference type="GO" id="GO:0140096">
    <property type="term" value="F:catalytic activity, acting on a protein"/>
    <property type="evidence" value="ECO:0007669"/>
    <property type="project" value="UniProtKB-ARBA"/>
</dbReference>
<evidence type="ECO:0000256" key="13">
    <source>
        <dbReference type="ARBA" id="ARBA00023146"/>
    </source>
</evidence>
<dbReference type="InterPro" id="IPR005121">
    <property type="entry name" value="Fdx_antiC-bd"/>
</dbReference>
<dbReference type="InterPro" id="IPR045864">
    <property type="entry name" value="aa-tRNA-synth_II/BPL/LPL"/>
</dbReference>
<evidence type="ECO:0000256" key="8">
    <source>
        <dbReference type="ARBA" id="ARBA00022741"/>
    </source>
</evidence>
<dbReference type="AlphaFoldDB" id="A0A641A9L8"/>
<dbReference type="InterPro" id="IPR020825">
    <property type="entry name" value="Phe-tRNA_synthase-like_B3/B4"/>
</dbReference>
<keyword evidence="9 15" id="KW-0067">ATP-binding</keyword>
<evidence type="ECO:0000256" key="5">
    <source>
        <dbReference type="ARBA" id="ARBA00022555"/>
    </source>
</evidence>
<evidence type="ECO:0000256" key="12">
    <source>
        <dbReference type="ARBA" id="ARBA00022917"/>
    </source>
</evidence>
<keyword evidence="12 15" id="KW-0648">Protein biosynthesis</keyword>
<keyword evidence="8 15" id="KW-0547">Nucleotide-binding</keyword>
<gene>
    <name evidence="15" type="primary">pheT</name>
    <name evidence="16" type="ORF">D7S40_01240</name>
</gene>
<dbReference type="InterPro" id="IPR012340">
    <property type="entry name" value="NA-bd_OB-fold"/>
</dbReference>
<feature type="binding site" evidence="15">
    <location>
        <position position="461"/>
    </location>
    <ligand>
        <name>Mg(2+)</name>
        <dbReference type="ChEBI" id="CHEBI:18420"/>
        <note>shared with alpha subunit</note>
    </ligand>
</feature>
<dbReference type="FunFam" id="3.50.40.10:FF:000001">
    <property type="entry name" value="Phenylalanine--tRNA ligase beta subunit"/>
    <property type="match status" value="1"/>
</dbReference>
<dbReference type="Pfam" id="PF03483">
    <property type="entry name" value="B3_4"/>
    <property type="match status" value="1"/>
</dbReference>
<evidence type="ECO:0000256" key="4">
    <source>
        <dbReference type="ARBA" id="ARBA00022490"/>
    </source>
</evidence>
<evidence type="ECO:0000256" key="10">
    <source>
        <dbReference type="ARBA" id="ARBA00022842"/>
    </source>
</evidence>
<dbReference type="Pfam" id="PF03147">
    <property type="entry name" value="FDX-ACB"/>
    <property type="match status" value="1"/>
</dbReference>
<reference evidence="16" key="1">
    <citation type="submission" date="2018-09" db="EMBL/GenBank/DDBJ databases">
        <title>The microbial basis of impaired wound healing: differential roles for pathogens, 'bystanders', and strain-level diversification in clinical outcomes.</title>
        <authorList>
            <person name="Kalan L.R."/>
            <person name="Meisel J.S."/>
            <person name="Loesche M.A."/>
            <person name="Horwinski J."/>
            <person name="Soaita I."/>
            <person name="Chen X."/>
            <person name="Gardner S.E."/>
            <person name="Grice E.A."/>
        </authorList>
    </citation>
    <scope>NUCLEOTIDE SEQUENCE</scope>
    <source>
        <strain evidence="16">LK35</strain>
    </source>
</reference>
<keyword evidence="13 15" id="KW-0030">Aminoacyl-tRNA synthetase</keyword>
<dbReference type="HAMAP" id="MF_00283">
    <property type="entry name" value="Phe_tRNA_synth_beta1"/>
    <property type="match status" value="1"/>
</dbReference>
<dbReference type="GO" id="GO:0000049">
    <property type="term" value="F:tRNA binding"/>
    <property type="evidence" value="ECO:0007669"/>
    <property type="project" value="UniProtKB-UniRule"/>
</dbReference>
<accession>A0A641A9L8</accession>
<dbReference type="SUPFAM" id="SSF54991">
    <property type="entry name" value="Anticodon-binding domain of PheRS"/>
    <property type="match status" value="1"/>
</dbReference>
<comment type="cofactor">
    <cofactor evidence="15">
        <name>Mg(2+)</name>
        <dbReference type="ChEBI" id="CHEBI:18420"/>
    </cofactor>
    <text evidence="15">Binds 2 magnesium ions per tetramer.</text>
</comment>
<comment type="catalytic activity">
    <reaction evidence="14 15">
        <text>tRNA(Phe) + L-phenylalanine + ATP = L-phenylalanyl-tRNA(Phe) + AMP + diphosphate + H(+)</text>
        <dbReference type="Rhea" id="RHEA:19413"/>
        <dbReference type="Rhea" id="RHEA-COMP:9668"/>
        <dbReference type="Rhea" id="RHEA-COMP:9699"/>
        <dbReference type="ChEBI" id="CHEBI:15378"/>
        <dbReference type="ChEBI" id="CHEBI:30616"/>
        <dbReference type="ChEBI" id="CHEBI:33019"/>
        <dbReference type="ChEBI" id="CHEBI:58095"/>
        <dbReference type="ChEBI" id="CHEBI:78442"/>
        <dbReference type="ChEBI" id="CHEBI:78531"/>
        <dbReference type="ChEBI" id="CHEBI:456215"/>
        <dbReference type="EC" id="6.1.1.20"/>
    </reaction>
</comment>
<evidence type="ECO:0000256" key="2">
    <source>
        <dbReference type="ARBA" id="ARBA00008653"/>
    </source>
</evidence>
<keyword evidence="7 15" id="KW-0479">Metal-binding</keyword>
<dbReference type="Pfam" id="PF01588">
    <property type="entry name" value="tRNA_bind"/>
    <property type="match status" value="1"/>
</dbReference>
<dbReference type="InterPro" id="IPR009061">
    <property type="entry name" value="DNA-bd_dom_put_sf"/>
</dbReference>
<proteinExistence type="inferred from homology"/>
<dbReference type="InterPro" id="IPR036690">
    <property type="entry name" value="Fdx_antiC-bd_sf"/>
</dbReference>
<dbReference type="GO" id="GO:0016740">
    <property type="term" value="F:transferase activity"/>
    <property type="evidence" value="ECO:0007669"/>
    <property type="project" value="UniProtKB-ARBA"/>
</dbReference>
<dbReference type="SUPFAM" id="SSF56037">
    <property type="entry name" value="PheT/TilS domain"/>
    <property type="match status" value="1"/>
</dbReference>
<dbReference type="FunFam" id="3.30.930.10:FF:000022">
    <property type="entry name" value="Phenylalanine--tRNA ligase beta subunit"/>
    <property type="match status" value="1"/>
</dbReference>
<feature type="binding site" evidence="15">
    <location>
        <position position="471"/>
    </location>
    <ligand>
        <name>Mg(2+)</name>
        <dbReference type="ChEBI" id="CHEBI:18420"/>
        <note>shared with alpha subunit</note>
    </ligand>
</feature>
<evidence type="ECO:0000256" key="11">
    <source>
        <dbReference type="ARBA" id="ARBA00022884"/>
    </source>
</evidence>
<feature type="binding site" evidence="15">
    <location>
        <position position="470"/>
    </location>
    <ligand>
        <name>Mg(2+)</name>
        <dbReference type="ChEBI" id="CHEBI:18420"/>
        <note>shared with alpha subunit</note>
    </ligand>
</feature>
<dbReference type="FunFam" id="2.40.50.140:FF:000045">
    <property type="entry name" value="Phenylalanine--tRNA ligase beta subunit"/>
    <property type="match status" value="1"/>
</dbReference>
<dbReference type="Pfam" id="PF03484">
    <property type="entry name" value="B5"/>
    <property type="match status" value="1"/>
</dbReference>
<evidence type="ECO:0000256" key="15">
    <source>
        <dbReference type="HAMAP-Rule" id="MF_00283"/>
    </source>
</evidence>
<dbReference type="PROSITE" id="PS51447">
    <property type="entry name" value="FDX_ACB"/>
    <property type="match status" value="1"/>
</dbReference>
<dbReference type="EC" id="6.1.1.20" evidence="15"/>
<keyword evidence="10 15" id="KW-0460">Magnesium</keyword>
<dbReference type="Gene3D" id="3.30.930.10">
    <property type="entry name" value="Bira Bifunctional Protein, Domain 2"/>
    <property type="match status" value="1"/>
</dbReference>
<dbReference type="PANTHER" id="PTHR10947">
    <property type="entry name" value="PHENYLALANYL-TRNA SYNTHETASE BETA CHAIN AND LEUCINE-RICH REPEAT-CONTAINING PROTEIN 47"/>
    <property type="match status" value="1"/>
</dbReference>
<dbReference type="InterPro" id="IPR041616">
    <property type="entry name" value="PheRS_beta_core"/>
</dbReference>
<dbReference type="PROSITE" id="PS51483">
    <property type="entry name" value="B5"/>
    <property type="match status" value="1"/>
</dbReference>
<dbReference type="GO" id="GO:0006432">
    <property type="term" value="P:phenylalanyl-tRNA aminoacylation"/>
    <property type="evidence" value="ECO:0007669"/>
    <property type="project" value="UniProtKB-UniRule"/>
</dbReference>
<dbReference type="SMART" id="SM00896">
    <property type="entry name" value="FDX-ACB"/>
    <property type="match status" value="1"/>
</dbReference>
<comment type="subcellular location">
    <subcellularLocation>
        <location evidence="1 15">Cytoplasm</location>
    </subcellularLocation>
</comment>
<dbReference type="InterPro" id="IPR033714">
    <property type="entry name" value="tRNA_bind_bactPheRS"/>
</dbReference>
<dbReference type="RefSeq" id="WP_000908972.1">
    <property type="nucleotide sequence ID" value="NZ_AP015012.1"/>
</dbReference>
<sequence>MLISNEWLKEYVTIDDSVSNLAERITRTGIEVDDLIDYTKDIKNLVVGFVKSKDKHPDADKLNVCQVDIGEDEPVQIVCGAPNVDAGQYVIVAKVGGRLPGGIKIKRAKLRGERSEGMICSLQEIGISSNYIPKSFESGIYVFSESQVPGTDALQALYLDDQVMEFDLTPNRADALSMIGTAYEVAALYNTKMTKPDTTSNELELSANDELTVTIENEDKVPYYSARVVHDVTIEPSPIWMQARLIKAGIRPINNVVDISNYVLLEYGQPLHMFDQDAIGSQQIVVRQANEGEKMTTLDDTERELLTSDIVITNGQTPIALAGVMGGDFSEVKEQTSNIVIEGAIFDPVSIRHTSRRLNLRSESSSRFEKGIATEFVDEAVDRACYLLQTYANGKVLKDRVSSGELGAFITPIDITADKINRTIGFDLSQNDIVTIFNQLGFDTEINDDVITVLVPSRRKDITIKEDLIEEVARIYGYDDIPSTLPVFDKVTSGQLTDRQYKTRMVKEVLEGAGLDQAITYSLVSKEDATAFSMQQRQTIDLLMPMSEAHASLRQSLLPHLIEAASYNVARKNKDVKLFEIGNVFFANGEGELPDQVEYLSGILTGDYVVNQWQGKKETVDFYLAKGVVDRVSEKLNLEFSYRRADIDGLHPGRTAEILLENKVVGFIGELHPTLAADNDLKRTYVFELNFDALMSVSVGYINYQPIPRFPGMSRDIALEVDQNIPAADLLSTIHAHGGNILKDTLVFDVYQGEHLEKGKKSIAIRLNYLDTEETLTDERVSKVQAEIEAALIEQGAVIR</sequence>
<dbReference type="Gene3D" id="3.30.56.10">
    <property type="match status" value="2"/>
</dbReference>
<dbReference type="Gene3D" id="3.30.70.380">
    <property type="entry name" value="Ferrodoxin-fold anticodon-binding domain"/>
    <property type="match status" value="1"/>
</dbReference>
<dbReference type="GO" id="GO:0000287">
    <property type="term" value="F:magnesium ion binding"/>
    <property type="evidence" value="ECO:0007669"/>
    <property type="project" value="UniProtKB-UniRule"/>
</dbReference>
<dbReference type="SUPFAM" id="SSF55681">
    <property type="entry name" value="Class II aaRS and biotin synthetases"/>
    <property type="match status" value="1"/>
</dbReference>
<evidence type="ECO:0000313" key="16">
    <source>
        <dbReference type="EMBL" id="KAA1274504.1"/>
    </source>
</evidence>
<dbReference type="Gene3D" id="3.50.40.10">
    <property type="entry name" value="Phenylalanyl-trna Synthetase, Chain B, domain 3"/>
    <property type="match status" value="1"/>
</dbReference>
<dbReference type="Gene3D" id="2.40.50.140">
    <property type="entry name" value="Nucleic acid-binding proteins"/>
    <property type="match status" value="1"/>
</dbReference>
<evidence type="ECO:0000256" key="1">
    <source>
        <dbReference type="ARBA" id="ARBA00004496"/>
    </source>
</evidence>
<dbReference type="CDD" id="cd00769">
    <property type="entry name" value="PheRS_beta_core"/>
    <property type="match status" value="1"/>
</dbReference>
<name>A0A641A9L8_STAAU</name>
<dbReference type="GO" id="GO:0009328">
    <property type="term" value="C:phenylalanine-tRNA ligase complex"/>
    <property type="evidence" value="ECO:0007669"/>
    <property type="project" value="TreeGrafter"/>
</dbReference>
<dbReference type="Pfam" id="PF17759">
    <property type="entry name" value="tRNA_synthFbeta"/>
    <property type="match status" value="1"/>
</dbReference>
<comment type="caution">
    <text evidence="16">The sequence shown here is derived from an EMBL/GenBank/DDBJ whole genome shotgun (WGS) entry which is preliminary data.</text>
</comment>
<evidence type="ECO:0000256" key="9">
    <source>
        <dbReference type="ARBA" id="ARBA00022840"/>
    </source>
</evidence>
<dbReference type="SMR" id="A0A641A9L8"/>
<keyword evidence="4 15" id="KW-0963">Cytoplasm</keyword>
<keyword evidence="11" id="KW-0694">RNA-binding</keyword>
<dbReference type="InterPro" id="IPR005147">
    <property type="entry name" value="tRNA_synthase_B5-dom"/>
</dbReference>
<dbReference type="FunFam" id="3.30.70.380:FF:000001">
    <property type="entry name" value="Phenylalanine--tRNA ligase beta subunit"/>
    <property type="match status" value="1"/>
</dbReference>
<dbReference type="PROSITE" id="PS50886">
    <property type="entry name" value="TRBD"/>
    <property type="match status" value="1"/>
</dbReference>
<dbReference type="InterPro" id="IPR045060">
    <property type="entry name" value="Phe-tRNA-ligase_IIc_bsu"/>
</dbReference>
<keyword evidence="6 15" id="KW-0436">Ligase</keyword>
<dbReference type="SMART" id="SM00874">
    <property type="entry name" value="B5"/>
    <property type="match status" value="1"/>
</dbReference>
<dbReference type="NCBIfam" id="NF045760">
    <property type="entry name" value="YtpR"/>
    <property type="match status" value="1"/>
</dbReference>
<comment type="subunit">
    <text evidence="3 15">Tetramer of two alpha and two beta subunits.</text>
</comment>
<comment type="similarity">
    <text evidence="2 15">Belongs to the phenylalanyl-tRNA synthetase beta subunit family. Type 1 subfamily.</text>
</comment>
<dbReference type="FunFam" id="3.30.56.10:FF:000002">
    <property type="entry name" value="Phenylalanine--tRNA ligase beta subunit"/>
    <property type="match status" value="1"/>
</dbReference>